<comment type="caution">
    <text evidence="2">The sequence shown here is derived from an EMBL/GenBank/DDBJ whole genome shotgun (WGS) entry which is preliminary data.</text>
</comment>
<dbReference type="AlphaFoldDB" id="A0A0Q9YDU0"/>
<feature type="transmembrane region" description="Helical" evidence="1">
    <location>
        <begin position="44"/>
        <end position="63"/>
    </location>
</feature>
<evidence type="ECO:0000313" key="2">
    <source>
        <dbReference type="EMBL" id="KRG14657.1"/>
    </source>
</evidence>
<proteinExistence type="predicted"/>
<keyword evidence="1" id="KW-1133">Transmembrane helix</keyword>
<dbReference type="EMBL" id="LGPB01000060">
    <property type="protein sequence ID" value="KRG14657.1"/>
    <property type="molecule type" value="Genomic_DNA"/>
</dbReference>
<name>A0A0Q9YDU0_9BACI</name>
<keyword evidence="1" id="KW-0472">Membrane</keyword>
<evidence type="ECO:0000256" key="1">
    <source>
        <dbReference type="SAM" id="Phobius"/>
    </source>
</evidence>
<dbReference type="RefSeq" id="WP_057994378.1">
    <property type="nucleotide sequence ID" value="NZ_JAGGKH010000025.1"/>
</dbReference>
<sequence>MLIVSATLFIFRNVSHLIIAAVMGRKEGILGEGMFNYALEVTHSYSKIPEIVVFVIGLIYLVYAEIKKEK</sequence>
<protein>
    <submittedName>
        <fullName evidence="2">Uncharacterized protein</fullName>
    </submittedName>
</protein>
<accession>A0A0Q9YDU0</accession>
<reference evidence="2 3" key="1">
    <citation type="submission" date="2015-06" db="EMBL/GenBank/DDBJ databases">
        <title>Genome sequencing project of Bacillus galactosidilyticus PL133.</title>
        <authorList>
            <person name="Gaiero J."/>
            <person name="Nicol R."/>
            <person name="Habash M."/>
        </authorList>
    </citation>
    <scope>NUCLEOTIDE SEQUENCE [LARGE SCALE GENOMIC DNA]</scope>
    <source>
        <strain evidence="2 3">PL133</strain>
    </source>
</reference>
<dbReference type="PATRIC" id="fig|217031.4.peg.1973"/>
<gene>
    <name evidence="2" type="ORF">ACA29_05890</name>
</gene>
<dbReference type="Proteomes" id="UP000053881">
    <property type="component" value="Unassembled WGS sequence"/>
</dbReference>
<evidence type="ECO:0000313" key="3">
    <source>
        <dbReference type="Proteomes" id="UP000053881"/>
    </source>
</evidence>
<keyword evidence="1" id="KW-0812">Transmembrane</keyword>
<organism evidence="2 3">
    <name type="scientific">Lederbergia galactosidilytica</name>
    <dbReference type="NCBI Taxonomy" id="217031"/>
    <lineage>
        <taxon>Bacteria</taxon>
        <taxon>Bacillati</taxon>
        <taxon>Bacillota</taxon>
        <taxon>Bacilli</taxon>
        <taxon>Bacillales</taxon>
        <taxon>Bacillaceae</taxon>
        <taxon>Lederbergia</taxon>
    </lineage>
</organism>